<accession>A0A1H1B624</accession>
<keyword evidence="3" id="KW-1185">Reference proteome</keyword>
<evidence type="ECO:0000313" key="3">
    <source>
        <dbReference type="Proteomes" id="UP000199627"/>
    </source>
</evidence>
<dbReference type="NCBIfam" id="NF047798">
    <property type="entry name" value="leader_Chryseo"/>
    <property type="match status" value="1"/>
</dbReference>
<organism evidence="2 3">
    <name type="scientific">Chryseobacterium soldanellicola</name>
    <dbReference type="NCBI Taxonomy" id="311333"/>
    <lineage>
        <taxon>Bacteria</taxon>
        <taxon>Pseudomonadati</taxon>
        <taxon>Bacteroidota</taxon>
        <taxon>Flavobacteriia</taxon>
        <taxon>Flavobacteriales</taxon>
        <taxon>Weeksellaceae</taxon>
        <taxon>Chryseobacterium group</taxon>
        <taxon>Chryseobacterium</taxon>
    </lineage>
</organism>
<dbReference type="EMBL" id="FNKL01000002">
    <property type="protein sequence ID" value="SDQ46856.1"/>
    <property type="molecule type" value="Genomic_DNA"/>
</dbReference>
<evidence type="ECO:0000256" key="1">
    <source>
        <dbReference type="SAM" id="MobiDB-lite"/>
    </source>
</evidence>
<feature type="region of interest" description="Disordered" evidence="1">
    <location>
        <begin position="1"/>
        <end position="25"/>
    </location>
</feature>
<dbReference type="AlphaFoldDB" id="A0A1H1B624"/>
<dbReference type="RefSeq" id="WP_089755312.1">
    <property type="nucleotide sequence ID" value="NZ_FNKL01000002.1"/>
</dbReference>
<protein>
    <submittedName>
        <fullName evidence="2">Uncharacterized protein</fullName>
    </submittedName>
</protein>
<gene>
    <name evidence="2" type="ORF">SAMN05421664_1717</name>
</gene>
<proteinExistence type="predicted"/>
<feature type="compositionally biased region" description="Basic and acidic residues" evidence="1">
    <location>
        <begin position="7"/>
        <end position="16"/>
    </location>
</feature>
<dbReference type="InterPro" id="IPR058074">
    <property type="entry name" value="Bacteriocin-like"/>
</dbReference>
<sequence length="89" mass="8925">MKNFRKLSREEKKKISAGDSPSSCFEGGGPGTGGCAVGQICSGGTCIRYVPPGTGGGGTPGGGDTYTCICPWGTVIQSTPCPEFTCITG</sequence>
<name>A0A1H1B624_9FLAO</name>
<evidence type="ECO:0000313" key="2">
    <source>
        <dbReference type="EMBL" id="SDQ46856.1"/>
    </source>
</evidence>
<reference evidence="3" key="1">
    <citation type="submission" date="2016-10" db="EMBL/GenBank/DDBJ databases">
        <authorList>
            <person name="Varghese N."/>
            <person name="Submissions S."/>
        </authorList>
    </citation>
    <scope>NUCLEOTIDE SEQUENCE [LARGE SCALE GENOMIC DNA]</scope>
    <source>
        <strain evidence="3">DSM 17072</strain>
    </source>
</reference>
<dbReference type="Proteomes" id="UP000199627">
    <property type="component" value="Unassembled WGS sequence"/>
</dbReference>